<dbReference type="AlphaFoldDB" id="A0AAV9I1J4"/>
<proteinExistence type="predicted"/>
<dbReference type="InterPro" id="IPR050266">
    <property type="entry name" value="AB_hydrolase_sf"/>
</dbReference>
<dbReference type="SUPFAM" id="SSF53474">
    <property type="entry name" value="alpha/beta-Hydrolases"/>
    <property type="match status" value="1"/>
</dbReference>
<dbReference type="InterPro" id="IPR029058">
    <property type="entry name" value="AB_hydrolase_fold"/>
</dbReference>
<accession>A0AAV9I1J4</accession>
<sequence>MPGWAPSIRPSGAGTYMFLGAAIGVTAGLTVGALIQNRPLKKRCIESPRSSQLPHLTKEQIDQLPYPPNALPGGRDVDTPYGCLKVFEWGPEDGEKVLLLHGISTPCVALGDVGDELVKSGYRVMIFDYFGRGYSDAPTGLPYDIGLYTTQILLALASSKLAWTGNDGFHLVGYSLGGGLAIPFARNFPHMVRSVVCIAGGGLIRPGHVSWSSRVLYSAGIFPQWVLEALVRRRLMPAASKPAATETTLASEVAGVRGPPKKKKHKNSDANGGDGWDNAVLSRRRPGHTVSAVMDWQLRHHHGFIPAFMSSIRHAPIYEQREEWRAFGELLAERRRDADWEETEDRLPGLKGGRVLLVLGSQDPVIVKEELIHDATAVLGEDGFEAVVLNCGHELVMTNSAEVASVMISFWIRSCA</sequence>
<comment type="caution">
    <text evidence="4">The sequence shown here is derived from an EMBL/GenBank/DDBJ whole genome shotgun (WGS) entry which is preliminary data.</text>
</comment>
<gene>
    <name evidence="4" type="ORF">QBC42DRAFT_247350</name>
</gene>
<feature type="transmembrane region" description="Helical" evidence="2">
    <location>
        <begin position="16"/>
        <end position="35"/>
    </location>
</feature>
<dbReference type="EMBL" id="MU864930">
    <property type="protein sequence ID" value="KAK4466628.1"/>
    <property type="molecule type" value="Genomic_DNA"/>
</dbReference>
<dbReference type="GO" id="GO:0046464">
    <property type="term" value="P:acylglycerol catabolic process"/>
    <property type="evidence" value="ECO:0007669"/>
    <property type="project" value="TreeGrafter"/>
</dbReference>
<dbReference type="GO" id="GO:0016020">
    <property type="term" value="C:membrane"/>
    <property type="evidence" value="ECO:0007669"/>
    <property type="project" value="TreeGrafter"/>
</dbReference>
<feature type="region of interest" description="Disordered" evidence="1">
    <location>
        <begin position="249"/>
        <end position="279"/>
    </location>
</feature>
<feature type="domain" description="AB hydrolase-1" evidence="3">
    <location>
        <begin position="97"/>
        <end position="399"/>
    </location>
</feature>
<evidence type="ECO:0000259" key="3">
    <source>
        <dbReference type="Pfam" id="PF00561"/>
    </source>
</evidence>
<keyword evidence="5" id="KW-1185">Reference proteome</keyword>
<evidence type="ECO:0000313" key="5">
    <source>
        <dbReference type="Proteomes" id="UP001321749"/>
    </source>
</evidence>
<name>A0AAV9I1J4_9PEZI</name>
<keyword evidence="2" id="KW-1133">Transmembrane helix</keyword>
<keyword evidence="4" id="KW-0378">Hydrolase</keyword>
<dbReference type="PANTHER" id="PTHR43798">
    <property type="entry name" value="MONOACYLGLYCEROL LIPASE"/>
    <property type="match status" value="1"/>
</dbReference>
<reference evidence="4" key="2">
    <citation type="submission" date="2023-06" db="EMBL/GenBank/DDBJ databases">
        <authorList>
            <consortium name="Lawrence Berkeley National Laboratory"/>
            <person name="Mondo S.J."/>
            <person name="Hensen N."/>
            <person name="Bonometti L."/>
            <person name="Westerberg I."/>
            <person name="Brannstrom I.O."/>
            <person name="Guillou S."/>
            <person name="Cros-Aarteil S."/>
            <person name="Calhoun S."/>
            <person name="Haridas S."/>
            <person name="Kuo A."/>
            <person name="Pangilinan J."/>
            <person name="Riley R."/>
            <person name="Labutti K."/>
            <person name="Andreopoulos B."/>
            <person name="Lipzen A."/>
            <person name="Chen C."/>
            <person name="Yanf M."/>
            <person name="Daum C."/>
            <person name="Ng V."/>
            <person name="Clum A."/>
            <person name="Steindorff A."/>
            <person name="Ohm R."/>
            <person name="Martin F."/>
            <person name="Silar P."/>
            <person name="Natvig D."/>
            <person name="Lalanne C."/>
            <person name="Gautier V."/>
            <person name="Ament-Velasquez S.L."/>
            <person name="Kruys A."/>
            <person name="Hutchinson M.I."/>
            <person name="Powell A.J."/>
            <person name="Barry K."/>
            <person name="Miller A.N."/>
            <person name="Grigoriev I.V."/>
            <person name="Debuchy R."/>
            <person name="Gladieux P."/>
            <person name="Thoren M.H."/>
            <person name="Johannesson H."/>
        </authorList>
    </citation>
    <scope>NUCLEOTIDE SEQUENCE</scope>
    <source>
        <strain evidence="4">PSN324</strain>
    </source>
</reference>
<keyword evidence="2" id="KW-0812">Transmembrane</keyword>
<keyword evidence="2" id="KW-0472">Membrane</keyword>
<reference evidence="4" key="1">
    <citation type="journal article" date="2023" name="Mol. Phylogenet. Evol.">
        <title>Genome-scale phylogeny and comparative genomics of the fungal order Sordariales.</title>
        <authorList>
            <person name="Hensen N."/>
            <person name="Bonometti L."/>
            <person name="Westerberg I."/>
            <person name="Brannstrom I.O."/>
            <person name="Guillou S."/>
            <person name="Cros-Aarteil S."/>
            <person name="Calhoun S."/>
            <person name="Haridas S."/>
            <person name="Kuo A."/>
            <person name="Mondo S."/>
            <person name="Pangilinan J."/>
            <person name="Riley R."/>
            <person name="LaButti K."/>
            <person name="Andreopoulos B."/>
            <person name="Lipzen A."/>
            <person name="Chen C."/>
            <person name="Yan M."/>
            <person name="Daum C."/>
            <person name="Ng V."/>
            <person name="Clum A."/>
            <person name="Steindorff A."/>
            <person name="Ohm R.A."/>
            <person name="Martin F."/>
            <person name="Silar P."/>
            <person name="Natvig D.O."/>
            <person name="Lalanne C."/>
            <person name="Gautier V."/>
            <person name="Ament-Velasquez S.L."/>
            <person name="Kruys A."/>
            <person name="Hutchinson M.I."/>
            <person name="Powell A.J."/>
            <person name="Barry K."/>
            <person name="Miller A.N."/>
            <person name="Grigoriev I.V."/>
            <person name="Debuchy R."/>
            <person name="Gladieux P."/>
            <person name="Hiltunen Thoren M."/>
            <person name="Johannesson H."/>
        </authorList>
    </citation>
    <scope>NUCLEOTIDE SEQUENCE</scope>
    <source>
        <strain evidence="4">PSN324</strain>
    </source>
</reference>
<dbReference type="PRINTS" id="PR00111">
    <property type="entry name" value="ABHYDROLASE"/>
</dbReference>
<dbReference type="GO" id="GO:0047372">
    <property type="term" value="F:monoacylglycerol lipase activity"/>
    <property type="evidence" value="ECO:0007669"/>
    <property type="project" value="TreeGrafter"/>
</dbReference>
<dbReference type="Proteomes" id="UP001321749">
    <property type="component" value="Unassembled WGS sequence"/>
</dbReference>
<evidence type="ECO:0000313" key="4">
    <source>
        <dbReference type="EMBL" id="KAK4466628.1"/>
    </source>
</evidence>
<dbReference type="PANTHER" id="PTHR43798:SF33">
    <property type="entry name" value="HYDROLASE, PUTATIVE (AFU_ORTHOLOGUE AFUA_2G14860)-RELATED"/>
    <property type="match status" value="1"/>
</dbReference>
<dbReference type="Pfam" id="PF00561">
    <property type="entry name" value="Abhydrolase_1"/>
    <property type="match status" value="1"/>
</dbReference>
<evidence type="ECO:0000256" key="1">
    <source>
        <dbReference type="SAM" id="MobiDB-lite"/>
    </source>
</evidence>
<evidence type="ECO:0000256" key="2">
    <source>
        <dbReference type="SAM" id="Phobius"/>
    </source>
</evidence>
<protein>
    <submittedName>
        <fullName evidence="4">Alpha/Beta hydrolase protein</fullName>
    </submittedName>
</protein>
<dbReference type="InterPro" id="IPR000073">
    <property type="entry name" value="AB_hydrolase_1"/>
</dbReference>
<organism evidence="4 5">
    <name type="scientific">Cladorrhinum samala</name>
    <dbReference type="NCBI Taxonomy" id="585594"/>
    <lineage>
        <taxon>Eukaryota</taxon>
        <taxon>Fungi</taxon>
        <taxon>Dikarya</taxon>
        <taxon>Ascomycota</taxon>
        <taxon>Pezizomycotina</taxon>
        <taxon>Sordariomycetes</taxon>
        <taxon>Sordariomycetidae</taxon>
        <taxon>Sordariales</taxon>
        <taxon>Podosporaceae</taxon>
        <taxon>Cladorrhinum</taxon>
    </lineage>
</organism>
<dbReference type="Gene3D" id="3.40.50.1820">
    <property type="entry name" value="alpha/beta hydrolase"/>
    <property type="match status" value="1"/>
</dbReference>